<dbReference type="InterPro" id="IPR020051">
    <property type="entry name" value="SagB-type_dehydrogenase"/>
</dbReference>
<feature type="domain" description="Nitroreductase" evidence="2">
    <location>
        <begin position="63"/>
        <end position="239"/>
    </location>
</feature>
<evidence type="ECO:0000313" key="3">
    <source>
        <dbReference type="EMBL" id="XCI28534.1"/>
    </source>
</evidence>
<dbReference type="RefSeq" id="WP_353893088.1">
    <property type="nucleotide sequence ID" value="NZ_CP159485.1"/>
</dbReference>
<reference evidence="3" key="2">
    <citation type="submission" date="2024-06" db="EMBL/GenBank/DDBJ databases">
        <authorList>
            <person name="Petrova K.O."/>
            <person name="Toshchakov S.V."/>
            <person name="Boltjanskaja Y.V."/>
            <person name="Kevbrin V.V."/>
        </authorList>
    </citation>
    <scope>NUCLEOTIDE SEQUENCE</scope>
    <source>
        <strain evidence="3">Z-710</strain>
    </source>
</reference>
<dbReference type="AlphaFoldDB" id="A0AAU8HSQ8"/>
<name>A0AAU8HSQ8_9FIRM</name>
<sequence length="241" mass="27246">MKNREFLKANFKSELASVETDQQKGVERPQKQKEVSVGSKTIKLPSITDIKVGERSIKDCLLDRRSHRKFEEKSLNLQELSFLLWATQGVSGKSENLRTSPSAGARHPFETYLEVHNVEGLSSGLYRYLPLDHELVCLKERQASTELIKYCLNQPFAGECAVTFIWSVIPYRTEWRYSVASHKHIALDAGHLGQNLYLACEAIDSGTCAIGAYDQEAMDKFIEVDGNEEFVIYVSPVGKIR</sequence>
<dbReference type="NCBIfam" id="TIGR03605">
    <property type="entry name" value="antibiot_sagB"/>
    <property type="match status" value="1"/>
</dbReference>
<organism evidence="3">
    <name type="scientific">Proteinivorax hydrogeniformans</name>
    <dbReference type="NCBI Taxonomy" id="1826727"/>
    <lineage>
        <taxon>Bacteria</taxon>
        <taxon>Bacillati</taxon>
        <taxon>Bacillota</taxon>
        <taxon>Clostridia</taxon>
        <taxon>Eubacteriales</taxon>
        <taxon>Proteinivoracaceae</taxon>
        <taxon>Proteinivorax</taxon>
    </lineage>
</organism>
<proteinExistence type="predicted"/>
<gene>
    <name evidence="3" type="ORF">PRVXH_002495</name>
</gene>
<dbReference type="Pfam" id="PF00881">
    <property type="entry name" value="Nitroreductase"/>
    <property type="match status" value="1"/>
</dbReference>
<dbReference type="PANTHER" id="PTHR43745:SF2">
    <property type="entry name" value="NITROREDUCTASE MJ1384-RELATED"/>
    <property type="match status" value="1"/>
</dbReference>
<dbReference type="SUPFAM" id="SSF55469">
    <property type="entry name" value="FMN-dependent nitroreductase-like"/>
    <property type="match status" value="1"/>
</dbReference>
<dbReference type="CDD" id="cd02142">
    <property type="entry name" value="McbC_SagB-like_oxidoreductase"/>
    <property type="match status" value="1"/>
</dbReference>
<dbReference type="GO" id="GO:0016491">
    <property type="term" value="F:oxidoreductase activity"/>
    <property type="evidence" value="ECO:0007669"/>
    <property type="project" value="InterPro"/>
</dbReference>
<evidence type="ECO:0000259" key="2">
    <source>
        <dbReference type="Pfam" id="PF00881"/>
    </source>
</evidence>
<evidence type="ECO:0000256" key="1">
    <source>
        <dbReference type="SAM" id="MobiDB-lite"/>
    </source>
</evidence>
<feature type="compositionally biased region" description="Basic and acidic residues" evidence="1">
    <location>
        <begin position="21"/>
        <end position="34"/>
    </location>
</feature>
<dbReference type="PANTHER" id="PTHR43745">
    <property type="entry name" value="NITROREDUCTASE MJ1384-RELATED"/>
    <property type="match status" value="1"/>
</dbReference>
<feature type="region of interest" description="Disordered" evidence="1">
    <location>
        <begin position="18"/>
        <end position="38"/>
    </location>
</feature>
<protein>
    <submittedName>
        <fullName evidence="3">SagB/ThcOx family dehydrogenase</fullName>
    </submittedName>
</protein>
<reference evidence="3" key="1">
    <citation type="journal article" date="2018" name="Antonie Van Leeuwenhoek">
        <title>Proteinivorax hydrogeniformans sp. nov., an anaerobic, haloalkaliphilic bacterium fermenting proteinaceous compounds with high hydrogen production.</title>
        <authorList>
            <person name="Boltyanskaya Y."/>
            <person name="Detkova E."/>
            <person name="Pimenov N."/>
            <person name="Kevbrin V."/>
        </authorList>
    </citation>
    <scope>NUCLEOTIDE SEQUENCE</scope>
    <source>
        <strain evidence="3">Z-710</strain>
    </source>
</reference>
<accession>A0AAU8HSQ8</accession>
<dbReference type="EMBL" id="CP159485">
    <property type="protein sequence ID" value="XCI28534.1"/>
    <property type="molecule type" value="Genomic_DNA"/>
</dbReference>
<dbReference type="InterPro" id="IPR052544">
    <property type="entry name" value="Bacteriocin_Proc_Enz"/>
</dbReference>
<dbReference type="Gene3D" id="3.40.109.10">
    <property type="entry name" value="NADH Oxidase"/>
    <property type="match status" value="1"/>
</dbReference>
<dbReference type="InterPro" id="IPR029479">
    <property type="entry name" value="Nitroreductase"/>
</dbReference>
<dbReference type="InterPro" id="IPR000415">
    <property type="entry name" value="Nitroreductase-like"/>
</dbReference>